<feature type="signal peptide" evidence="2">
    <location>
        <begin position="1"/>
        <end position="26"/>
    </location>
</feature>
<evidence type="ECO:0000313" key="4">
    <source>
        <dbReference type="Proteomes" id="UP001597045"/>
    </source>
</evidence>
<protein>
    <submittedName>
        <fullName evidence="3">DUF3558 family protein</fullName>
    </submittedName>
</protein>
<name>A0ABW3MB74_9PSEU</name>
<dbReference type="PROSITE" id="PS51257">
    <property type="entry name" value="PROKAR_LIPOPROTEIN"/>
    <property type="match status" value="1"/>
</dbReference>
<evidence type="ECO:0000256" key="2">
    <source>
        <dbReference type="SAM" id="SignalP"/>
    </source>
</evidence>
<comment type="caution">
    <text evidence="3">The sequence shown here is derived from an EMBL/GenBank/DDBJ whole genome shotgun (WGS) entry which is preliminary data.</text>
</comment>
<evidence type="ECO:0000256" key="1">
    <source>
        <dbReference type="SAM" id="MobiDB-lite"/>
    </source>
</evidence>
<dbReference type="Proteomes" id="UP001597045">
    <property type="component" value="Unassembled WGS sequence"/>
</dbReference>
<accession>A0ABW3MB74</accession>
<dbReference type="EMBL" id="JBHTIS010000820">
    <property type="protein sequence ID" value="MFD1046859.1"/>
    <property type="molecule type" value="Genomic_DNA"/>
</dbReference>
<dbReference type="Pfam" id="PF12079">
    <property type="entry name" value="DUF3558"/>
    <property type="match status" value="1"/>
</dbReference>
<evidence type="ECO:0000313" key="3">
    <source>
        <dbReference type="EMBL" id="MFD1046859.1"/>
    </source>
</evidence>
<organism evidence="3 4">
    <name type="scientific">Kibdelosporangium lantanae</name>
    <dbReference type="NCBI Taxonomy" id="1497396"/>
    <lineage>
        <taxon>Bacteria</taxon>
        <taxon>Bacillati</taxon>
        <taxon>Actinomycetota</taxon>
        <taxon>Actinomycetes</taxon>
        <taxon>Pseudonocardiales</taxon>
        <taxon>Pseudonocardiaceae</taxon>
        <taxon>Kibdelosporangium</taxon>
    </lineage>
</organism>
<feature type="region of interest" description="Disordered" evidence="1">
    <location>
        <begin position="36"/>
        <end position="66"/>
    </location>
</feature>
<reference evidence="4" key="1">
    <citation type="journal article" date="2019" name="Int. J. Syst. Evol. Microbiol.">
        <title>The Global Catalogue of Microorganisms (GCM) 10K type strain sequencing project: providing services to taxonomists for standard genome sequencing and annotation.</title>
        <authorList>
            <consortium name="The Broad Institute Genomics Platform"/>
            <consortium name="The Broad Institute Genome Sequencing Center for Infectious Disease"/>
            <person name="Wu L."/>
            <person name="Ma J."/>
        </authorList>
    </citation>
    <scope>NUCLEOTIDE SEQUENCE [LARGE SCALE GENOMIC DNA]</scope>
    <source>
        <strain evidence="4">JCM 31486</strain>
    </source>
</reference>
<feature type="chain" id="PRO_5045457955" evidence="2">
    <location>
        <begin position="27"/>
        <end position="194"/>
    </location>
</feature>
<dbReference type="InterPro" id="IPR024520">
    <property type="entry name" value="DUF3558"/>
</dbReference>
<keyword evidence="2" id="KW-0732">Signal</keyword>
<keyword evidence="4" id="KW-1185">Reference proteome</keyword>
<sequence>MPRYSVSRSSTLAAIAILGGLVTACASTTAGMPLSAGTTTSTIPESGGPFSEKPVTSATSKDAVPPGPLKNVEPCTLLSPKEVADLHAGAPRSELVGYVRTCRFTEGKGFVISYGILDEAGLDAISANGPITPVPTVGTHRAVQSVGGLDTCAISIEVTKTSRVDVHGTDDDGDGQRACALAMTLARLVEPKLP</sequence>
<gene>
    <name evidence="3" type="ORF">ACFQ1S_15540</name>
</gene>
<proteinExistence type="predicted"/>